<comment type="subcellular location">
    <subcellularLocation>
        <location evidence="1">Cell membrane</location>
        <topology evidence="1">Multi-pass membrane protein</topology>
    </subcellularLocation>
</comment>
<feature type="non-terminal residue" evidence="9">
    <location>
        <position position="1"/>
    </location>
</feature>
<name>A0A7X1WY63_9PSED</name>
<protein>
    <submittedName>
        <fullName evidence="9">Thioredoxin fold domain-containing protein</fullName>
    </submittedName>
</protein>
<evidence type="ECO:0000256" key="1">
    <source>
        <dbReference type="ARBA" id="ARBA00004651"/>
    </source>
</evidence>
<evidence type="ECO:0000259" key="8">
    <source>
        <dbReference type="PROSITE" id="PS51352"/>
    </source>
</evidence>
<dbReference type="GO" id="GO:0005886">
    <property type="term" value="C:plasma membrane"/>
    <property type="evidence" value="ECO:0007669"/>
    <property type="project" value="UniProtKB-SubCell"/>
</dbReference>
<evidence type="ECO:0000256" key="3">
    <source>
        <dbReference type="ARBA" id="ARBA00022692"/>
    </source>
</evidence>
<dbReference type="GO" id="GO:0015035">
    <property type="term" value="F:protein-disulfide reductase activity"/>
    <property type="evidence" value="ECO:0007669"/>
    <property type="project" value="TreeGrafter"/>
</dbReference>
<dbReference type="AlphaFoldDB" id="A0A7X1WY63"/>
<evidence type="ECO:0000256" key="7">
    <source>
        <dbReference type="SAM" id="Phobius"/>
    </source>
</evidence>
<feature type="transmembrane region" description="Helical" evidence="7">
    <location>
        <begin position="106"/>
        <end position="125"/>
    </location>
</feature>
<dbReference type="CDD" id="cd02953">
    <property type="entry name" value="DsbDgamma"/>
    <property type="match status" value="1"/>
</dbReference>
<sequence>AGALLYISASGDALGGGLKLFALGLGMGAPLLLVATGGAAWLPKSGPWLVTVKNAIGVLLLGLAIGLLSRVLPGPLTLLLIGVLAAGVSLFLGTLEFIYKAPRQRLAQLLGLFLLVYALACWFGALSGHSDPFNPLGPATASNASNASITGAPQAAGDWQTISTKAQLDSVLAEAKAAGQPLLLDWYADWCISCKVLEHEVLNNPRVLDLLKGYRLVRFDMTASNAEQRALLDHYQLFGPPALMFFGKNGQEKSDQRVIGEINAADFAERVANANDQI</sequence>
<accession>A0A7X1WY63</accession>
<dbReference type="PROSITE" id="PS51352">
    <property type="entry name" value="THIOREDOXIN_2"/>
    <property type="match status" value="1"/>
</dbReference>
<organism evidence="9 10">
    <name type="scientific">Pseudomonas helleri</name>
    <dbReference type="NCBI Taxonomy" id="1608996"/>
    <lineage>
        <taxon>Bacteria</taxon>
        <taxon>Pseudomonadati</taxon>
        <taxon>Pseudomonadota</taxon>
        <taxon>Gammaproteobacteria</taxon>
        <taxon>Pseudomonadales</taxon>
        <taxon>Pseudomonadaceae</taxon>
        <taxon>Pseudomonas</taxon>
    </lineage>
</organism>
<dbReference type="EMBL" id="WIWF01000108">
    <property type="protein sequence ID" value="MQT76804.1"/>
    <property type="molecule type" value="Genomic_DNA"/>
</dbReference>
<keyword evidence="6 7" id="KW-0472">Membrane</keyword>
<keyword evidence="5 7" id="KW-1133">Transmembrane helix</keyword>
<dbReference type="GO" id="GO:0045454">
    <property type="term" value="P:cell redox homeostasis"/>
    <property type="evidence" value="ECO:0007669"/>
    <property type="project" value="TreeGrafter"/>
</dbReference>
<feature type="domain" description="Thioredoxin" evidence="8">
    <location>
        <begin position="138"/>
        <end position="277"/>
    </location>
</feature>
<dbReference type="PANTHER" id="PTHR32234">
    <property type="entry name" value="THIOL:DISULFIDE INTERCHANGE PROTEIN DSBD"/>
    <property type="match status" value="1"/>
</dbReference>
<reference evidence="9 10" key="1">
    <citation type="submission" date="2019-10" db="EMBL/GenBank/DDBJ databases">
        <title>Evaluation of single-gene subtyping targets for Pseudomonas.</title>
        <authorList>
            <person name="Reichler S.J."/>
            <person name="Orsi R.H."/>
            <person name="Wiedmann M."/>
            <person name="Martin N.H."/>
            <person name="Murphy S.I."/>
        </authorList>
    </citation>
    <scope>NUCLEOTIDE SEQUENCE [LARGE SCALE GENOMIC DNA]</scope>
    <source>
        <strain evidence="9 10">FSL R10-2932</strain>
    </source>
</reference>
<proteinExistence type="predicted"/>
<evidence type="ECO:0000256" key="4">
    <source>
        <dbReference type="ARBA" id="ARBA00022748"/>
    </source>
</evidence>
<dbReference type="PANTHER" id="PTHR32234:SF0">
    <property type="entry name" value="THIOL:DISULFIDE INTERCHANGE PROTEIN DSBD"/>
    <property type="match status" value="1"/>
</dbReference>
<feature type="transmembrane region" description="Helical" evidence="7">
    <location>
        <begin position="20"/>
        <end position="42"/>
    </location>
</feature>
<comment type="caution">
    <text evidence="9">The sequence shown here is derived from an EMBL/GenBank/DDBJ whole genome shotgun (WGS) entry which is preliminary data.</text>
</comment>
<evidence type="ECO:0000256" key="6">
    <source>
        <dbReference type="ARBA" id="ARBA00023136"/>
    </source>
</evidence>
<evidence type="ECO:0000256" key="5">
    <source>
        <dbReference type="ARBA" id="ARBA00022989"/>
    </source>
</evidence>
<dbReference type="Proteomes" id="UP000447574">
    <property type="component" value="Unassembled WGS sequence"/>
</dbReference>
<dbReference type="Pfam" id="PF13899">
    <property type="entry name" value="Thioredoxin_7"/>
    <property type="match status" value="1"/>
</dbReference>
<dbReference type="Pfam" id="PF02683">
    <property type="entry name" value="DsbD_TM"/>
    <property type="match status" value="1"/>
</dbReference>
<dbReference type="SUPFAM" id="SSF52833">
    <property type="entry name" value="Thioredoxin-like"/>
    <property type="match status" value="1"/>
</dbReference>
<keyword evidence="2" id="KW-1003">Cell membrane</keyword>
<keyword evidence="4" id="KW-0201">Cytochrome c-type biogenesis</keyword>
<gene>
    <name evidence="9" type="ORF">GHO37_21255</name>
</gene>
<evidence type="ECO:0000313" key="9">
    <source>
        <dbReference type="EMBL" id="MQT76804.1"/>
    </source>
</evidence>
<dbReference type="InterPro" id="IPR035671">
    <property type="entry name" value="DsbD_gamma"/>
</dbReference>
<feature type="transmembrane region" description="Helical" evidence="7">
    <location>
        <begin position="78"/>
        <end position="99"/>
    </location>
</feature>
<evidence type="ECO:0000313" key="10">
    <source>
        <dbReference type="Proteomes" id="UP000447574"/>
    </source>
</evidence>
<dbReference type="InterPro" id="IPR003834">
    <property type="entry name" value="Cyt_c_assmbl_TM_dom"/>
</dbReference>
<feature type="transmembrane region" description="Helical" evidence="7">
    <location>
        <begin position="54"/>
        <end position="72"/>
    </location>
</feature>
<dbReference type="RefSeq" id="WP_153438775.1">
    <property type="nucleotide sequence ID" value="NZ_WIWF01000108.1"/>
</dbReference>
<dbReference type="InterPro" id="IPR036249">
    <property type="entry name" value="Thioredoxin-like_sf"/>
</dbReference>
<evidence type="ECO:0000256" key="2">
    <source>
        <dbReference type="ARBA" id="ARBA00022475"/>
    </source>
</evidence>
<keyword evidence="3 7" id="KW-0812">Transmembrane</keyword>
<dbReference type="InterPro" id="IPR013766">
    <property type="entry name" value="Thioredoxin_domain"/>
</dbReference>
<dbReference type="GO" id="GO:0017004">
    <property type="term" value="P:cytochrome complex assembly"/>
    <property type="evidence" value="ECO:0007669"/>
    <property type="project" value="UniProtKB-KW"/>
</dbReference>
<dbReference type="Gene3D" id="3.40.30.10">
    <property type="entry name" value="Glutaredoxin"/>
    <property type="match status" value="1"/>
</dbReference>